<dbReference type="InterPro" id="IPR036065">
    <property type="entry name" value="BolA-like_sf"/>
</dbReference>
<dbReference type="PANTHER" id="PTHR46230:SF7">
    <property type="entry name" value="BOLA-LIKE PROTEIN 1"/>
    <property type="match status" value="1"/>
</dbReference>
<dbReference type="RefSeq" id="WP_242149306.1">
    <property type="nucleotide sequence ID" value="NZ_CP093379.1"/>
</dbReference>
<proteinExistence type="inferred from homology"/>
<reference evidence="2 3" key="1">
    <citation type="submission" date="2022-03" db="EMBL/GenBank/DDBJ databases">
        <title>Ignatzschineria rhizosphaerae HR5S32.</title>
        <authorList>
            <person name="Sun J.Q."/>
            <person name="Feng J.Y."/>
        </authorList>
    </citation>
    <scope>NUCLEOTIDE SEQUENCE [LARGE SCALE GENOMIC DNA]</scope>
    <source>
        <strain evidence="2 3">HR5S32</strain>
    </source>
</reference>
<protein>
    <submittedName>
        <fullName evidence="2">BolA family transcriptional regulator</fullName>
    </submittedName>
</protein>
<keyword evidence="3" id="KW-1185">Reference proteome</keyword>
<dbReference type="EMBL" id="CP093379">
    <property type="protein sequence ID" value="UNM96211.1"/>
    <property type="molecule type" value="Genomic_DNA"/>
</dbReference>
<accession>A0ABY3X646</accession>
<organism evidence="2 3">
    <name type="scientific">Ignatzschineria rhizosphaerae</name>
    <dbReference type="NCBI Taxonomy" id="2923279"/>
    <lineage>
        <taxon>Bacteria</taxon>
        <taxon>Pseudomonadati</taxon>
        <taxon>Pseudomonadota</taxon>
        <taxon>Gammaproteobacteria</taxon>
        <taxon>Cardiobacteriales</taxon>
        <taxon>Ignatzschineriaceae</taxon>
        <taxon>Ignatzschineria</taxon>
    </lineage>
</organism>
<dbReference type="SUPFAM" id="SSF82657">
    <property type="entry name" value="BolA-like"/>
    <property type="match status" value="1"/>
</dbReference>
<name>A0ABY3X646_9GAMM</name>
<dbReference type="Proteomes" id="UP000829542">
    <property type="component" value="Chromosome"/>
</dbReference>
<evidence type="ECO:0000313" key="2">
    <source>
        <dbReference type="EMBL" id="UNM96211.1"/>
    </source>
</evidence>
<gene>
    <name evidence="2" type="ORF">MMG00_13600</name>
</gene>
<dbReference type="Gene3D" id="3.30.300.90">
    <property type="entry name" value="BolA-like"/>
    <property type="match status" value="1"/>
</dbReference>
<dbReference type="Pfam" id="PF01722">
    <property type="entry name" value="BolA"/>
    <property type="match status" value="1"/>
</dbReference>
<comment type="similarity">
    <text evidence="1">Belongs to the BolA/IbaG family.</text>
</comment>
<evidence type="ECO:0000313" key="3">
    <source>
        <dbReference type="Proteomes" id="UP000829542"/>
    </source>
</evidence>
<dbReference type="PIRSF" id="PIRSF003113">
    <property type="entry name" value="BolA"/>
    <property type="match status" value="1"/>
</dbReference>
<evidence type="ECO:0000256" key="1">
    <source>
        <dbReference type="RuleBase" id="RU003860"/>
    </source>
</evidence>
<dbReference type="PANTHER" id="PTHR46230">
    <property type="match status" value="1"/>
</dbReference>
<dbReference type="InterPro" id="IPR002634">
    <property type="entry name" value="BolA"/>
</dbReference>
<sequence length="88" mass="9810">MNNQDRLDRIRILLEEALSPNYLEIIDDSHLHAGHAGAKGGAGHFTVIIDAPEFLGLSILKQHRLVYQALDSMMHSDIHALSIQVKTQ</sequence>